<feature type="transmembrane region" description="Helical" evidence="1">
    <location>
        <begin position="87"/>
        <end position="108"/>
    </location>
</feature>
<dbReference type="EMBL" id="CP063982">
    <property type="protein sequence ID" value="UOD51443.1"/>
    <property type="molecule type" value="Genomic_DNA"/>
</dbReference>
<reference evidence="2 3" key="1">
    <citation type="submission" date="2020-11" db="EMBL/GenBank/DDBJ databases">
        <title>Algicoccus daihaiensis sp.nov., isolated from Daihai Lake in Inner Mongolia.</title>
        <authorList>
            <person name="Kai J."/>
        </authorList>
    </citation>
    <scope>NUCLEOTIDE SEQUENCE [LARGE SCALE GENOMIC DNA]</scope>
    <source>
        <strain evidence="3">f23</strain>
    </source>
</reference>
<evidence type="ECO:0000313" key="2">
    <source>
        <dbReference type="EMBL" id="UOD51443.1"/>
    </source>
</evidence>
<evidence type="ECO:0000256" key="1">
    <source>
        <dbReference type="SAM" id="Phobius"/>
    </source>
</evidence>
<dbReference type="InterPro" id="IPR010539">
    <property type="entry name" value="BaxI_1-like"/>
</dbReference>
<dbReference type="PANTHER" id="PTHR41282">
    <property type="entry name" value="CONSERVED TRANSMEMBRANE PROTEIN-RELATED"/>
    <property type="match status" value="1"/>
</dbReference>
<organism evidence="2 3">
    <name type="scientific">Orrella daihaiensis</name>
    <dbReference type="NCBI Taxonomy" id="2782176"/>
    <lineage>
        <taxon>Bacteria</taxon>
        <taxon>Pseudomonadati</taxon>
        <taxon>Pseudomonadota</taxon>
        <taxon>Betaproteobacteria</taxon>
        <taxon>Burkholderiales</taxon>
        <taxon>Alcaligenaceae</taxon>
        <taxon>Orrella</taxon>
    </lineage>
</organism>
<feature type="transmembrane region" description="Helical" evidence="1">
    <location>
        <begin position="61"/>
        <end position="81"/>
    </location>
</feature>
<feature type="transmembrane region" description="Helical" evidence="1">
    <location>
        <begin position="220"/>
        <end position="241"/>
    </location>
</feature>
<keyword evidence="3" id="KW-1185">Reference proteome</keyword>
<feature type="transmembrane region" description="Helical" evidence="1">
    <location>
        <begin position="147"/>
        <end position="169"/>
    </location>
</feature>
<dbReference type="RefSeq" id="WP_243479907.1">
    <property type="nucleotide sequence ID" value="NZ_CP063982.1"/>
</dbReference>
<keyword evidence="1" id="KW-0812">Transmembrane</keyword>
<gene>
    <name evidence="2" type="ORF">DHf2319_06355</name>
</gene>
<dbReference type="PANTHER" id="PTHR41282:SF1">
    <property type="entry name" value="CONSERVED TRANSMEMBRANE PROTEIN-RELATED"/>
    <property type="match status" value="1"/>
</dbReference>
<dbReference type="Proteomes" id="UP000831607">
    <property type="component" value="Chromosome"/>
</dbReference>
<sequence length="245" mass="26599">MTGHLKAVGSPLLAHVPAPTRPSTVTLAVPKVIGATVWLLLLSCVSGYAIWFLFADDATLARNFGFGAGVVAFSFAFIASLKPQLSTWLAPLYAVAGGLFMGGLAFAFEARYPGIALQTVLATACVFVVMLALYLAGWLRATPRFRLAVYVATAGIALAYLVAIVLSLLGMPVGWLREGSWGAVLWFGFVSLTAALNLVLDFERIDNLRRQPQPDYINWYVAMGLMVTLVWLYISILRLIANLRR</sequence>
<feature type="transmembrane region" description="Helical" evidence="1">
    <location>
        <begin position="32"/>
        <end position="54"/>
    </location>
</feature>
<protein>
    <submittedName>
        <fullName evidence="2">Bax inhibitor-1/YccA family protein</fullName>
    </submittedName>
</protein>
<feature type="transmembrane region" description="Helical" evidence="1">
    <location>
        <begin position="181"/>
        <end position="200"/>
    </location>
</feature>
<proteinExistence type="predicted"/>
<dbReference type="Pfam" id="PF12811">
    <property type="entry name" value="BaxI_1"/>
    <property type="match status" value="1"/>
</dbReference>
<name>A0ABY4AN29_9BURK</name>
<feature type="transmembrane region" description="Helical" evidence="1">
    <location>
        <begin position="120"/>
        <end position="141"/>
    </location>
</feature>
<evidence type="ECO:0000313" key="3">
    <source>
        <dbReference type="Proteomes" id="UP000831607"/>
    </source>
</evidence>
<keyword evidence="1" id="KW-0472">Membrane</keyword>
<accession>A0ABY4AN29</accession>
<keyword evidence="1" id="KW-1133">Transmembrane helix</keyword>